<feature type="compositionally biased region" description="Basic residues" evidence="1">
    <location>
        <begin position="12"/>
        <end position="33"/>
    </location>
</feature>
<accession>A0A8H8D802</accession>
<gene>
    <name evidence="2" type="ORF">I7I52_04048</name>
</gene>
<name>A0A8H8D802_AJECA</name>
<dbReference type="VEuPathDB" id="FungiDB:I7I52_04048"/>
<feature type="compositionally biased region" description="Polar residues" evidence="1">
    <location>
        <begin position="1"/>
        <end position="11"/>
    </location>
</feature>
<evidence type="ECO:0000313" key="2">
    <source>
        <dbReference type="EMBL" id="KAG5305405.1"/>
    </source>
</evidence>
<feature type="region of interest" description="Disordered" evidence="1">
    <location>
        <begin position="1"/>
        <end position="37"/>
    </location>
</feature>
<organism evidence="2 3">
    <name type="scientific">Ajellomyces capsulatus</name>
    <name type="common">Darling's disease fungus</name>
    <name type="synonym">Histoplasma capsulatum</name>
    <dbReference type="NCBI Taxonomy" id="5037"/>
    <lineage>
        <taxon>Eukaryota</taxon>
        <taxon>Fungi</taxon>
        <taxon>Dikarya</taxon>
        <taxon>Ascomycota</taxon>
        <taxon>Pezizomycotina</taxon>
        <taxon>Eurotiomycetes</taxon>
        <taxon>Eurotiomycetidae</taxon>
        <taxon>Onygenales</taxon>
        <taxon>Ajellomycetaceae</taxon>
        <taxon>Histoplasma</taxon>
    </lineage>
</organism>
<proteinExistence type="predicted"/>
<evidence type="ECO:0000313" key="3">
    <source>
        <dbReference type="Proteomes" id="UP000670092"/>
    </source>
</evidence>
<dbReference type="Proteomes" id="UP000670092">
    <property type="component" value="Unassembled WGS sequence"/>
</dbReference>
<dbReference type="AlphaFoldDB" id="A0A8H8D802"/>
<reference evidence="2 3" key="1">
    <citation type="submission" date="2021-01" db="EMBL/GenBank/DDBJ databases">
        <title>Chromosome-level genome assembly of a human fungal pathogen reveals clustering of transcriptionally co-regulated genes.</title>
        <authorList>
            <person name="Voorhies M."/>
            <person name="Cohen S."/>
            <person name="Shea T.P."/>
            <person name="Petrus S."/>
            <person name="Munoz J.F."/>
            <person name="Poplawski S."/>
            <person name="Goldman W.E."/>
            <person name="Michael T."/>
            <person name="Cuomo C.A."/>
            <person name="Sil A."/>
            <person name="Beyhan S."/>
        </authorList>
    </citation>
    <scope>NUCLEOTIDE SEQUENCE [LARGE SCALE GENOMIC DNA]</scope>
    <source>
        <strain evidence="2 3">G184AR</strain>
    </source>
</reference>
<comment type="caution">
    <text evidence="2">The sequence shown here is derived from an EMBL/GenBank/DDBJ whole genome shotgun (WGS) entry which is preliminary data.</text>
</comment>
<evidence type="ECO:0000256" key="1">
    <source>
        <dbReference type="SAM" id="MobiDB-lite"/>
    </source>
</evidence>
<protein>
    <submittedName>
        <fullName evidence="2">Uncharacterized protein</fullName>
    </submittedName>
</protein>
<sequence>MTAGHMQSLSATHHHGSTHCIKKKKNRLLRSTHRSREPMEYLFEPPKTRKPGYRDTVCVYRVN</sequence>
<dbReference type="EMBL" id="JAEVHI010000001">
    <property type="protein sequence ID" value="KAG5305405.1"/>
    <property type="molecule type" value="Genomic_DNA"/>
</dbReference>